<dbReference type="AlphaFoldDB" id="A0A178MEA6"/>
<feature type="transmembrane region" description="Helical" evidence="1">
    <location>
        <begin position="68"/>
        <end position="88"/>
    </location>
</feature>
<dbReference type="OrthoDB" id="9792788at2"/>
<evidence type="ECO:0008006" key="4">
    <source>
        <dbReference type="Google" id="ProtNLM"/>
    </source>
</evidence>
<dbReference type="PANTHER" id="PTHR35335:SF1">
    <property type="entry name" value="UPF0716 PROTEIN FXSA"/>
    <property type="match status" value="1"/>
</dbReference>
<keyword evidence="1" id="KW-0812">Transmembrane</keyword>
<proteinExistence type="predicted"/>
<keyword evidence="3" id="KW-1185">Reference proteome</keyword>
<dbReference type="GO" id="GO:0016020">
    <property type="term" value="C:membrane"/>
    <property type="evidence" value="ECO:0007669"/>
    <property type="project" value="InterPro"/>
</dbReference>
<dbReference type="Proteomes" id="UP000078543">
    <property type="component" value="Unassembled WGS sequence"/>
</dbReference>
<organism evidence="2 3">
    <name type="scientific">Magnetospirillum moscoviense</name>
    <dbReference type="NCBI Taxonomy" id="1437059"/>
    <lineage>
        <taxon>Bacteria</taxon>
        <taxon>Pseudomonadati</taxon>
        <taxon>Pseudomonadota</taxon>
        <taxon>Alphaproteobacteria</taxon>
        <taxon>Rhodospirillales</taxon>
        <taxon>Rhodospirillaceae</taxon>
        <taxon>Magnetospirillum</taxon>
    </lineage>
</organism>
<dbReference type="NCBIfam" id="NF008528">
    <property type="entry name" value="PRK11463.1-2"/>
    <property type="match status" value="1"/>
</dbReference>
<dbReference type="EMBL" id="LWQU01000168">
    <property type="protein sequence ID" value="OAN47151.1"/>
    <property type="molecule type" value="Genomic_DNA"/>
</dbReference>
<sequence length="147" mass="15334">MAWLLILAVIAVPVIEITLFVQAVDLIGGIATILLALGAGIAGLALVRAQGLITMSRVQDQLGQGQMPVAELFDGLCLSLAGGLLVLPGFLSDMLAILLILPPVRALIRLWLAKRLVMAHPGAAPGPSVIDGEYTVVDAPEPKRLDS</sequence>
<protein>
    <recommendedName>
        <fullName evidence="4">Exlusion protein FxsA</fullName>
    </recommendedName>
</protein>
<dbReference type="STRING" id="1437059.A6A05_15775"/>
<dbReference type="PANTHER" id="PTHR35335">
    <property type="entry name" value="UPF0716 PROTEIN FXSA"/>
    <property type="match status" value="1"/>
</dbReference>
<dbReference type="InterPro" id="IPR007313">
    <property type="entry name" value="FxsA"/>
</dbReference>
<dbReference type="Pfam" id="PF04186">
    <property type="entry name" value="FxsA"/>
    <property type="match status" value="1"/>
</dbReference>
<evidence type="ECO:0000313" key="3">
    <source>
        <dbReference type="Proteomes" id="UP000078543"/>
    </source>
</evidence>
<dbReference type="RefSeq" id="WP_068503499.1">
    <property type="nucleotide sequence ID" value="NZ_LWQU01000168.1"/>
</dbReference>
<comment type="caution">
    <text evidence="2">The sequence shown here is derived from an EMBL/GenBank/DDBJ whole genome shotgun (WGS) entry which is preliminary data.</text>
</comment>
<keyword evidence="1" id="KW-1133">Transmembrane helix</keyword>
<feature type="transmembrane region" description="Helical" evidence="1">
    <location>
        <begin position="26"/>
        <end position="47"/>
    </location>
</feature>
<evidence type="ECO:0000313" key="2">
    <source>
        <dbReference type="EMBL" id="OAN47151.1"/>
    </source>
</evidence>
<evidence type="ECO:0000256" key="1">
    <source>
        <dbReference type="SAM" id="Phobius"/>
    </source>
</evidence>
<gene>
    <name evidence="2" type="ORF">A6A05_15775</name>
</gene>
<name>A0A178MEA6_9PROT</name>
<reference evidence="2 3" key="1">
    <citation type="submission" date="2016-04" db="EMBL/GenBank/DDBJ databases">
        <title>Draft genome sequence of freshwater magnetotactic bacteria Magnetospirillum marisnigri SP-1 and Magnetospirillum moscoviense BB-1.</title>
        <authorList>
            <person name="Koziaeva V."/>
            <person name="Dziuba M.V."/>
            <person name="Ivanov T.M."/>
            <person name="Kuznetsov B."/>
            <person name="Grouzdev D.S."/>
        </authorList>
    </citation>
    <scope>NUCLEOTIDE SEQUENCE [LARGE SCALE GENOMIC DNA]</scope>
    <source>
        <strain evidence="2 3">BB-1</strain>
    </source>
</reference>
<keyword evidence="1" id="KW-0472">Membrane</keyword>
<accession>A0A178MEA6</accession>